<gene>
    <name evidence="1" type="ORF">QFC20_005081</name>
</gene>
<comment type="caution">
    <text evidence="1">The sequence shown here is derived from an EMBL/GenBank/DDBJ whole genome shotgun (WGS) entry which is preliminary data.</text>
</comment>
<evidence type="ECO:0000313" key="2">
    <source>
        <dbReference type="Proteomes" id="UP001230649"/>
    </source>
</evidence>
<proteinExistence type="predicted"/>
<name>A0ACC2VT43_9TREE</name>
<sequence>MPYSEESTLGGAILAIPLMLVTMFVNRILPKKSERVGIMAWIDTVAGLIVAAASSVGTAALGTRVLVASLGAETVKQGVRESAVAGGVGAAVWIAALLALIFAIWIVSFGVVGGVTMV</sequence>
<protein>
    <submittedName>
        <fullName evidence="1">Uncharacterized protein</fullName>
    </submittedName>
</protein>
<evidence type="ECO:0000313" key="1">
    <source>
        <dbReference type="EMBL" id="KAJ9102072.1"/>
    </source>
</evidence>
<accession>A0ACC2VT43</accession>
<reference evidence="1" key="1">
    <citation type="submission" date="2023-04" db="EMBL/GenBank/DDBJ databases">
        <title>Draft Genome sequencing of Naganishia species isolated from polar environments using Oxford Nanopore Technology.</title>
        <authorList>
            <person name="Leo P."/>
            <person name="Venkateswaran K."/>
        </authorList>
    </citation>
    <scope>NUCLEOTIDE SEQUENCE</scope>
    <source>
        <strain evidence="1">MNA-CCFEE 5262</strain>
    </source>
</reference>
<dbReference type="EMBL" id="JASBWS010000066">
    <property type="protein sequence ID" value="KAJ9102072.1"/>
    <property type="molecule type" value="Genomic_DNA"/>
</dbReference>
<dbReference type="Proteomes" id="UP001230649">
    <property type="component" value="Unassembled WGS sequence"/>
</dbReference>
<keyword evidence="2" id="KW-1185">Reference proteome</keyword>
<organism evidence="1 2">
    <name type="scientific">Naganishia adeliensis</name>
    <dbReference type="NCBI Taxonomy" id="92952"/>
    <lineage>
        <taxon>Eukaryota</taxon>
        <taxon>Fungi</taxon>
        <taxon>Dikarya</taxon>
        <taxon>Basidiomycota</taxon>
        <taxon>Agaricomycotina</taxon>
        <taxon>Tremellomycetes</taxon>
        <taxon>Filobasidiales</taxon>
        <taxon>Filobasidiaceae</taxon>
        <taxon>Naganishia</taxon>
    </lineage>
</organism>